<dbReference type="AlphaFoldDB" id="A0A7J6GT05"/>
<dbReference type="EMBL" id="JAATIP010000044">
    <property type="protein sequence ID" value="KAF4385931.1"/>
    <property type="molecule type" value="Genomic_DNA"/>
</dbReference>
<name>A0A7J6GT05_CANSA</name>
<comment type="caution">
    <text evidence="1">The sequence shown here is derived from an EMBL/GenBank/DDBJ whole genome shotgun (WGS) entry which is preliminary data.</text>
</comment>
<protein>
    <submittedName>
        <fullName evidence="1">Uncharacterized protein</fullName>
    </submittedName>
</protein>
<proteinExistence type="predicted"/>
<organism evidence="1 2">
    <name type="scientific">Cannabis sativa</name>
    <name type="common">Hemp</name>
    <name type="synonym">Marijuana</name>
    <dbReference type="NCBI Taxonomy" id="3483"/>
    <lineage>
        <taxon>Eukaryota</taxon>
        <taxon>Viridiplantae</taxon>
        <taxon>Streptophyta</taxon>
        <taxon>Embryophyta</taxon>
        <taxon>Tracheophyta</taxon>
        <taxon>Spermatophyta</taxon>
        <taxon>Magnoliopsida</taxon>
        <taxon>eudicotyledons</taxon>
        <taxon>Gunneridae</taxon>
        <taxon>Pentapetalae</taxon>
        <taxon>rosids</taxon>
        <taxon>fabids</taxon>
        <taxon>Rosales</taxon>
        <taxon>Cannabaceae</taxon>
        <taxon>Cannabis</taxon>
    </lineage>
</organism>
<evidence type="ECO:0000313" key="1">
    <source>
        <dbReference type="EMBL" id="KAF4385931.1"/>
    </source>
</evidence>
<accession>A0A7J6GT05</accession>
<sequence length="66" mass="7464">MELHLRMGPTAAFLMVVRLSPMSLDGEGASLTAWPAKDGEERAIVEEAIMKENFQWRRDFVLLGMI</sequence>
<reference evidence="1 2" key="1">
    <citation type="journal article" date="2020" name="bioRxiv">
        <title>Sequence and annotation of 42 cannabis genomes reveals extensive copy number variation in cannabinoid synthesis and pathogen resistance genes.</title>
        <authorList>
            <person name="Mckernan K.J."/>
            <person name="Helbert Y."/>
            <person name="Kane L.T."/>
            <person name="Ebling H."/>
            <person name="Zhang L."/>
            <person name="Liu B."/>
            <person name="Eaton Z."/>
            <person name="Mclaughlin S."/>
            <person name="Kingan S."/>
            <person name="Baybayan P."/>
            <person name="Concepcion G."/>
            <person name="Jordan M."/>
            <person name="Riva A."/>
            <person name="Barbazuk W."/>
            <person name="Harkins T."/>
        </authorList>
    </citation>
    <scope>NUCLEOTIDE SEQUENCE [LARGE SCALE GENOMIC DNA]</scope>
    <source>
        <strain evidence="2">cv. Jamaican Lion 4</strain>
        <tissue evidence="1">Leaf</tissue>
    </source>
</reference>
<evidence type="ECO:0000313" key="2">
    <source>
        <dbReference type="Proteomes" id="UP000525078"/>
    </source>
</evidence>
<dbReference type="Proteomes" id="UP000525078">
    <property type="component" value="Unassembled WGS sequence"/>
</dbReference>
<gene>
    <name evidence="1" type="ORF">F8388_010487</name>
</gene>